<protein>
    <submittedName>
        <fullName evidence="1">Uncharacterized protein</fullName>
    </submittedName>
</protein>
<dbReference type="OrthoDB" id="4020988at2759"/>
<gene>
    <name evidence="1" type="ORF">SPAPADRAFT_47806</name>
</gene>
<proteinExistence type="predicted"/>
<dbReference type="Proteomes" id="UP000000709">
    <property type="component" value="Unassembled WGS sequence"/>
</dbReference>
<dbReference type="KEGG" id="spaa:SPAPADRAFT_47806"/>
<dbReference type="SUPFAM" id="SSF82171">
    <property type="entry name" value="DPP6 N-terminal domain-like"/>
    <property type="match status" value="1"/>
</dbReference>
<dbReference type="HOGENOM" id="CLU_031204_0_0_1"/>
<dbReference type="EMBL" id="GL996499">
    <property type="protein sequence ID" value="EGW34721.1"/>
    <property type="molecule type" value="Genomic_DNA"/>
</dbReference>
<dbReference type="OMA" id="IESIEWI"/>
<sequence>MRQRQFCIASPCRKFVATTKSNNALEIQNVDKTILNTFNIQNIVANYLKTQTRNTFVDIKQVEWEHILPNSSSKLIAVVVDNHALVVIIDITDTVSPSIIIRQTKHDGIEKCQWIPPPSDIQQTNEGAYSNSRQIAVFTKHRLSLKVYSLDCTHILFTIEKPVIDHIIIRPNKDYRFWSILGNTREYNSAPILYHFYNQGSISVLIHKIRLSHPYITPPHITWSESGNWISVFNDDETLFGYHLMVYSFLGITEPKRVRPIIDVEFSTEGFEYRDNSPAEMSPVKFTHNWLSTNESEYFLISRIIDANIKVQIVAMKLLRVVKDVTLEIPQLIQGWKQEENRIHFGQVALPTKHTITQVIIENYKAFFILNSSVILYYEVVYKEDQFEFDLKTVITTIEPIIDVMIREDKIVICTNSQVLLYDMTKSNLESIFKSFTKISRISYEKELIVFYDQLVHWQVIEGKNNEALVLKKRNLLSAALADDSTITDTFNLKKRVKRS</sequence>
<name>G3ADZ7_SPAPN</name>
<dbReference type="InParanoid" id="G3ADZ7"/>
<dbReference type="RefSeq" id="XP_007372133.1">
    <property type="nucleotide sequence ID" value="XM_007372071.1"/>
</dbReference>
<evidence type="ECO:0000313" key="1">
    <source>
        <dbReference type="EMBL" id="EGW34721.1"/>
    </source>
</evidence>
<accession>G3ADZ7</accession>
<reference evidence="1 2" key="1">
    <citation type="journal article" date="2011" name="Proc. Natl. Acad. Sci. U.S.A.">
        <title>Comparative genomics of xylose-fermenting fungi for enhanced biofuel production.</title>
        <authorList>
            <person name="Wohlbach D.J."/>
            <person name="Kuo A."/>
            <person name="Sato T.K."/>
            <person name="Potts K.M."/>
            <person name="Salamov A.A."/>
            <person name="LaButti K.M."/>
            <person name="Sun H."/>
            <person name="Clum A."/>
            <person name="Pangilinan J.L."/>
            <person name="Lindquist E.A."/>
            <person name="Lucas S."/>
            <person name="Lapidus A."/>
            <person name="Jin M."/>
            <person name="Gunawan C."/>
            <person name="Balan V."/>
            <person name="Dale B.E."/>
            <person name="Jeffries T.W."/>
            <person name="Zinkel R."/>
            <person name="Barry K.W."/>
            <person name="Grigoriev I.V."/>
            <person name="Gasch A.P."/>
        </authorList>
    </citation>
    <scope>NUCLEOTIDE SEQUENCE [LARGE SCALE GENOMIC DNA]</scope>
    <source>
        <strain evidence="2">NRRL Y-27907 / 11-Y1</strain>
    </source>
</reference>
<dbReference type="STRING" id="619300.G3ADZ7"/>
<dbReference type="AlphaFoldDB" id="G3ADZ7"/>
<dbReference type="GeneID" id="18871145"/>
<dbReference type="eggNOG" id="ENOG502SWSU">
    <property type="taxonomic scope" value="Eukaryota"/>
</dbReference>
<keyword evidence="2" id="KW-1185">Reference proteome</keyword>
<evidence type="ECO:0000313" key="2">
    <source>
        <dbReference type="Proteomes" id="UP000000709"/>
    </source>
</evidence>
<organism evidence="2">
    <name type="scientific">Spathaspora passalidarum (strain NRRL Y-27907 / 11-Y1)</name>
    <dbReference type="NCBI Taxonomy" id="619300"/>
    <lineage>
        <taxon>Eukaryota</taxon>
        <taxon>Fungi</taxon>
        <taxon>Dikarya</taxon>
        <taxon>Ascomycota</taxon>
        <taxon>Saccharomycotina</taxon>
        <taxon>Pichiomycetes</taxon>
        <taxon>Debaryomycetaceae</taxon>
        <taxon>Spathaspora</taxon>
    </lineage>
</organism>